<dbReference type="EMBL" id="JAHZIK010000146">
    <property type="protein sequence ID" value="MBW7454033.1"/>
    <property type="molecule type" value="Genomic_DNA"/>
</dbReference>
<accession>A0ABS7BZE9</accession>
<evidence type="ECO:0000313" key="3">
    <source>
        <dbReference type="Proteomes" id="UP001519887"/>
    </source>
</evidence>
<dbReference type="Proteomes" id="UP001519887">
    <property type="component" value="Unassembled WGS sequence"/>
</dbReference>
<feature type="signal peptide" evidence="1">
    <location>
        <begin position="1"/>
        <end position="22"/>
    </location>
</feature>
<evidence type="ECO:0000313" key="2">
    <source>
        <dbReference type="EMBL" id="MBW7454033.1"/>
    </source>
</evidence>
<proteinExistence type="predicted"/>
<comment type="caution">
    <text evidence="2">The sequence shown here is derived from an EMBL/GenBank/DDBJ whole genome shotgun (WGS) entry which is preliminary data.</text>
</comment>
<sequence length="183" mass="21401">MRRIFCALFVVVMCLTSFGVYAQESPLHTSKYHKLDKATLNKVKQKSAFILLVPENIPNDWTVELKYPYPLDITKPIQSVRLHYFDKKENFMFGIEQHKAMGYKIKKETLDIRNNTRTIVEEDFRFDVSGEIINFGGMEARFTPWANHSIGGFLRWVQEGTYIEMESLELTKEHMIEVAKSVK</sequence>
<gene>
    <name evidence="2" type="ORF">K0U00_08275</name>
</gene>
<evidence type="ECO:0000256" key="1">
    <source>
        <dbReference type="SAM" id="SignalP"/>
    </source>
</evidence>
<keyword evidence="1" id="KW-0732">Signal</keyword>
<protein>
    <submittedName>
        <fullName evidence="2">DUF4367 domain-containing protein</fullName>
    </submittedName>
</protein>
<organism evidence="2 3">
    <name type="scientific">Paenibacillus sepulcri</name>
    <dbReference type="NCBI Taxonomy" id="359917"/>
    <lineage>
        <taxon>Bacteria</taxon>
        <taxon>Bacillati</taxon>
        <taxon>Bacillota</taxon>
        <taxon>Bacilli</taxon>
        <taxon>Bacillales</taxon>
        <taxon>Paenibacillaceae</taxon>
        <taxon>Paenibacillus</taxon>
    </lineage>
</organism>
<dbReference type="RefSeq" id="WP_210046953.1">
    <property type="nucleotide sequence ID" value="NZ_JBHLVU010000074.1"/>
</dbReference>
<feature type="chain" id="PRO_5047133998" evidence="1">
    <location>
        <begin position="23"/>
        <end position="183"/>
    </location>
</feature>
<reference evidence="2 3" key="1">
    <citation type="submission" date="2021-07" db="EMBL/GenBank/DDBJ databases">
        <title>Paenibacillus radiodurans sp. nov., isolated from the southeastern edge of Tengger Desert.</title>
        <authorList>
            <person name="Zhang G."/>
        </authorList>
    </citation>
    <scope>NUCLEOTIDE SEQUENCE [LARGE SCALE GENOMIC DNA]</scope>
    <source>
        <strain evidence="2 3">CCM 7311</strain>
    </source>
</reference>
<keyword evidence="3" id="KW-1185">Reference proteome</keyword>
<name>A0ABS7BZE9_9BACL</name>